<organism evidence="2 3">
    <name type="scientific">Cryoendolithus antarcticus</name>
    <dbReference type="NCBI Taxonomy" id="1507870"/>
    <lineage>
        <taxon>Eukaryota</taxon>
        <taxon>Fungi</taxon>
        <taxon>Dikarya</taxon>
        <taxon>Ascomycota</taxon>
        <taxon>Pezizomycotina</taxon>
        <taxon>Dothideomycetes</taxon>
        <taxon>Dothideomycetidae</taxon>
        <taxon>Cladosporiales</taxon>
        <taxon>Cladosporiaceae</taxon>
        <taxon>Cryoendolithus</taxon>
    </lineage>
</organism>
<dbReference type="InParanoid" id="A0A1V8TRP7"/>
<accession>A0A1V8TRP7</accession>
<dbReference type="Gene3D" id="3.40.50.1110">
    <property type="entry name" value="SGNH hydrolase"/>
    <property type="match status" value="1"/>
</dbReference>
<reference evidence="3" key="1">
    <citation type="submission" date="2017-03" db="EMBL/GenBank/DDBJ databases">
        <title>Genomes of endolithic fungi from Antarctica.</title>
        <authorList>
            <person name="Coleine C."/>
            <person name="Masonjones S."/>
            <person name="Stajich J.E."/>
        </authorList>
    </citation>
    <scope>NUCLEOTIDE SEQUENCE [LARGE SCALE GENOMIC DNA]</scope>
    <source>
        <strain evidence="3">CCFEE 5527</strain>
    </source>
</reference>
<dbReference type="AlphaFoldDB" id="A0A1V8TRP7"/>
<comment type="caution">
    <text evidence="2">The sequence shown here is derived from an EMBL/GenBank/DDBJ whole genome shotgun (WGS) entry which is preliminary data.</text>
</comment>
<dbReference type="OrthoDB" id="21678at2759"/>
<dbReference type="EMBL" id="NAJO01000002">
    <property type="protein sequence ID" value="OQO14037.1"/>
    <property type="molecule type" value="Genomic_DNA"/>
</dbReference>
<dbReference type="SUPFAM" id="SSF52266">
    <property type="entry name" value="SGNH hydrolase"/>
    <property type="match status" value="1"/>
</dbReference>
<dbReference type="Proteomes" id="UP000192596">
    <property type="component" value="Unassembled WGS sequence"/>
</dbReference>
<proteinExistence type="predicted"/>
<dbReference type="Pfam" id="PF18647">
    <property type="entry name" value="Fungal_lectin_2"/>
    <property type="match status" value="1"/>
</dbReference>
<dbReference type="InterPro" id="IPR037460">
    <property type="entry name" value="SEST-like"/>
</dbReference>
<evidence type="ECO:0000313" key="2">
    <source>
        <dbReference type="EMBL" id="OQO14037.1"/>
    </source>
</evidence>
<dbReference type="GO" id="GO:0006629">
    <property type="term" value="P:lipid metabolic process"/>
    <property type="evidence" value="ECO:0007669"/>
    <property type="project" value="TreeGrafter"/>
</dbReference>
<protein>
    <submittedName>
        <fullName evidence="2">Uncharacterized protein</fullName>
    </submittedName>
</protein>
<dbReference type="PANTHER" id="PTHR37981">
    <property type="entry name" value="LIPASE 2"/>
    <property type="match status" value="1"/>
</dbReference>
<sequence>MRSRTAVFAGLLSSATSSPLREKIDSIKTLLQRDVFEWTALGDSYSSGVGSGDYVSDSYRCLRYDKAYPVLISQDARLPSGDHLFNNVVCSGADTAAVEAYQFYDKDTSGQPNWQYGTRPRFGDAPSMATLSVGGNDINFPGIIFNCILDTSIPGGGIPKYTCDEQKKITWDKLIDPALADRIDGTIKKVLERGRKGPSGDKFKLYLTGFPQFFSAETDECDSVTFARTANPKPDGKEHTMMTQANRKEFNAMSIQLNKAIAEAASRHSSEGVKFVPIDDALDGHRFCEPGVKEPNQQNPKLWMWHYPYNEPENKELDNILQDAYNNMSASIDVAATYPAFTDFQNALFDAIKPVGDPQGQGAQDVVWRPIGNRVKVFHPQVALHEVIRDKVLDTYIGDLGSQTSLPAGTPSQDQNVCHGVSGDYWIMSRDVAVDNAKAFCAQDSKTVTYNAGSVNELELSVRRLGDNTKTPHDAPDCVGRIQAALIDGCDGNDPVNNPHNYKFGATLTTADGWEYKLTPLSKQVNEVSCDVSYKFLWDAVEIRGKNLPDAKLGANGEGLHDALSGCGALTSWNFERTPGDVKFQWYATCSLPIGTKSCVGDALLAVGGADTGNCHGAGKRAVDFAKRREFGIEDWPGYGDDEKHVFPSPSQSSKRDSIDAWPGYGDDGRHVFKHAPDA</sequence>
<name>A0A1V8TRP7_9PEZI</name>
<dbReference type="InterPro" id="IPR036514">
    <property type="entry name" value="SGNH_hydro_sf"/>
</dbReference>
<dbReference type="GO" id="GO:0016788">
    <property type="term" value="F:hydrolase activity, acting on ester bonds"/>
    <property type="evidence" value="ECO:0007669"/>
    <property type="project" value="InterPro"/>
</dbReference>
<dbReference type="PANTHER" id="PTHR37981:SF1">
    <property type="entry name" value="SGNH HYDROLASE-TYPE ESTERASE DOMAIN-CONTAINING PROTEIN"/>
    <property type="match status" value="1"/>
</dbReference>
<dbReference type="CDD" id="cd01823">
    <property type="entry name" value="SEST_like"/>
    <property type="match status" value="1"/>
</dbReference>
<evidence type="ECO:0000313" key="3">
    <source>
        <dbReference type="Proteomes" id="UP000192596"/>
    </source>
</evidence>
<dbReference type="STRING" id="1507870.A0A1V8TRP7"/>
<gene>
    <name evidence="2" type="ORF">B0A48_00913</name>
</gene>
<evidence type="ECO:0000256" key="1">
    <source>
        <dbReference type="SAM" id="MobiDB-lite"/>
    </source>
</evidence>
<feature type="region of interest" description="Disordered" evidence="1">
    <location>
        <begin position="641"/>
        <end position="664"/>
    </location>
</feature>
<keyword evidence="3" id="KW-1185">Reference proteome</keyword>